<comment type="caution">
    <text evidence="3">The sequence shown here is derived from an EMBL/GenBank/DDBJ whole genome shotgun (WGS) entry which is preliminary data.</text>
</comment>
<dbReference type="GO" id="GO:0015074">
    <property type="term" value="P:DNA integration"/>
    <property type="evidence" value="ECO:0007669"/>
    <property type="project" value="InterPro"/>
</dbReference>
<evidence type="ECO:0000313" key="3">
    <source>
        <dbReference type="EMBL" id="NOJ73363.1"/>
    </source>
</evidence>
<dbReference type="Pfam" id="PF00589">
    <property type="entry name" value="Phage_integrase"/>
    <property type="match status" value="1"/>
</dbReference>
<dbReference type="GO" id="GO:0006310">
    <property type="term" value="P:DNA recombination"/>
    <property type="evidence" value="ECO:0007669"/>
    <property type="project" value="UniProtKB-KW"/>
</dbReference>
<keyword evidence="1" id="KW-0233">DNA recombination</keyword>
<dbReference type="Gene3D" id="1.10.443.10">
    <property type="entry name" value="Intergrase catalytic core"/>
    <property type="match status" value="1"/>
</dbReference>
<dbReference type="InterPro" id="IPR002104">
    <property type="entry name" value="Integrase_catalytic"/>
</dbReference>
<proteinExistence type="predicted"/>
<evidence type="ECO:0000259" key="2">
    <source>
        <dbReference type="PROSITE" id="PS51898"/>
    </source>
</evidence>
<evidence type="ECO:0000256" key="1">
    <source>
        <dbReference type="ARBA" id="ARBA00023172"/>
    </source>
</evidence>
<dbReference type="GO" id="GO:0003677">
    <property type="term" value="F:DNA binding"/>
    <property type="evidence" value="ECO:0007669"/>
    <property type="project" value="InterPro"/>
</dbReference>
<protein>
    <submittedName>
        <fullName evidence="3">Tyrosine-type recombinase/integrase</fullName>
    </submittedName>
</protein>
<dbReference type="SUPFAM" id="SSF56349">
    <property type="entry name" value="DNA breaking-rejoining enzymes"/>
    <property type="match status" value="1"/>
</dbReference>
<name>A0AAP7A5J3_PAEAL</name>
<dbReference type="AlphaFoldDB" id="A0AAP7A5J3"/>
<dbReference type="Proteomes" id="UP000552038">
    <property type="component" value="Unassembled WGS sequence"/>
</dbReference>
<gene>
    <name evidence="3" type="ORF">HMI46_22810</name>
</gene>
<sequence>MRGKCAQGKAKALIQKPVTVHSLRYSFVTYLLEAGTDLRYIQELLGHQSSQTMERYTHVSNERIRRIRSPLNRIMGEMGDGRRGRMELTRSLRTKEARGSYIPAFL</sequence>
<feature type="domain" description="Tyr recombinase" evidence="2">
    <location>
        <begin position="1"/>
        <end position="69"/>
    </location>
</feature>
<dbReference type="PROSITE" id="PS51898">
    <property type="entry name" value="TYR_RECOMBINASE"/>
    <property type="match status" value="1"/>
</dbReference>
<dbReference type="InterPro" id="IPR013762">
    <property type="entry name" value="Integrase-like_cat_sf"/>
</dbReference>
<dbReference type="InterPro" id="IPR011010">
    <property type="entry name" value="DNA_brk_join_enz"/>
</dbReference>
<accession>A0AAP7A5J3</accession>
<reference evidence="3 4" key="1">
    <citation type="submission" date="2020-05" db="EMBL/GenBank/DDBJ databases">
        <title>Whole genome sequencing and identification of novel metabolites from Paenibacillus alvei strain JR949.</title>
        <authorList>
            <person name="Rajendhran J."/>
            <person name="Sree Pranav P."/>
            <person name="Mahalakshmi B."/>
            <person name="Karthikeyan R."/>
        </authorList>
    </citation>
    <scope>NUCLEOTIDE SEQUENCE [LARGE SCALE GENOMIC DNA]</scope>
    <source>
        <strain evidence="3 4">JR949</strain>
    </source>
</reference>
<organism evidence="3 4">
    <name type="scientific">Paenibacillus alvei</name>
    <name type="common">Bacillus alvei</name>
    <dbReference type="NCBI Taxonomy" id="44250"/>
    <lineage>
        <taxon>Bacteria</taxon>
        <taxon>Bacillati</taxon>
        <taxon>Bacillota</taxon>
        <taxon>Bacilli</taxon>
        <taxon>Bacillales</taxon>
        <taxon>Paenibacillaceae</taxon>
        <taxon>Paenibacillus</taxon>
    </lineage>
</organism>
<evidence type="ECO:0000313" key="4">
    <source>
        <dbReference type="Proteomes" id="UP000552038"/>
    </source>
</evidence>
<dbReference type="EMBL" id="JABFOR010000043">
    <property type="protein sequence ID" value="NOJ73363.1"/>
    <property type="molecule type" value="Genomic_DNA"/>
</dbReference>